<sequence>MNRITEGKKYCYRYNDGNDSEGRPIVTLCKRVIIRETEKTFWHVEDMPYMTNEQLVKYRTGGQPVNQKHHVKRCLKGADRSRYHYTKEEALQAFVRRKTHQINKIQLAEETARMCLSGLREAGIISEGYRCKVEKLPESDTFLAANQPGPIASEYSWGEY</sequence>
<gene>
    <name evidence="1" type="ORF">ABMC12_17255</name>
</gene>
<accession>A0ABV1ZJ43</accession>
<dbReference type="EMBL" id="JBEBZA010000019">
    <property type="protein sequence ID" value="MES0428008.1"/>
    <property type="molecule type" value="Genomic_DNA"/>
</dbReference>
<evidence type="ECO:0000313" key="2">
    <source>
        <dbReference type="Proteomes" id="UP001467192"/>
    </source>
</evidence>
<organism evidence="1 2">
    <name type="scientific">Enterobacter intestinihominis</name>
    <dbReference type="NCBI Taxonomy" id="3133180"/>
    <lineage>
        <taxon>Bacteria</taxon>
        <taxon>Pseudomonadati</taxon>
        <taxon>Pseudomonadota</taxon>
        <taxon>Gammaproteobacteria</taxon>
        <taxon>Enterobacterales</taxon>
        <taxon>Enterobacteriaceae</taxon>
        <taxon>Enterobacter</taxon>
    </lineage>
</organism>
<proteinExistence type="predicted"/>
<protein>
    <submittedName>
        <fullName evidence="1">Uncharacterized protein</fullName>
    </submittedName>
</protein>
<evidence type="ECO:0000313" key="1">
    <source>
        <dbReference type="EMBL" id="MES0428008.1"/>
    </source>
</evidence>
<name>A0ABV1ZJ43_9ENTR</name>
<dbReference type="Proteomes" id="UP001467192">
    <property type="component" value="Unassembled WGS sequence"/>
</dbReference>
<keyword evidence="2" id="KW-1185">Reference proteome</keyword>
<comment type="caution">
    <text evidence="1">The sequence shown here is derived from an EMBL/GenBank/DDBJ whole genome shotgun (WGS) entry which is preliminary data.</text>
</comment>
<dbReference type="RefSeq" id="WP_063922861.1">
    <property type="nucleotide sequence ID" value="NZ_JBBNPZ010000019.1"/>
</dbReference>
<reference evidence="2" key="1">
    <citation type="journal article" date="2024" name="Commun. Biol.">
        <title>Bacillamide D produced by Bacillus cereus from the mouse intestinal bacterial collection (miBC) is a potent cytotoxin in vitro.</title>
        <authorList>
            <person name="Hohmann M."/>
            <person name="Brunner V."/>
            <person name="Johannes W."/>
            <person name="Schum D."/>
            <person name="Carroll L.M."/>
            <person name="Liu T."/>
            <person name="Sasaki D."/>
            <person name="Bosch J."/>
            <person name="Clavel T."/>
            <person name="Sieber S.A."/>
            <person name="Zeller G."/>
            <person name="Tschurtschenthaler M."/>
            <person name="Janssen K.P."/>
            <person name="Gulder T.A.M."/>
        </authorList>
    </citation>
    <scope>NUCLEOTIDE SEQUENCE [LARGE SCALE GENOMIC DNA]</scope>
    <source>
        <strain evidence="2">LK_304 Iso 8</strain>
    </source>
</reference>